<dbReference type="HOGENOM" id="CLU_1494837_0_0_1"/>
<dbReference type="InterPro" id="IPR029058">
    <property type="entry name" value="AB_hydrolase_fold"/>
</dbReference>
<reference evidence="2 3" key="1">
    <citation type="journal article" date="2014" name="BMC Genomics">
        <title>Comparative genome sequencing reveals chemotype-specific gene clusters in the toxigenic black mold Stachybotrys.</title>
        <authorList>
            <person name="Semeiks J."/>
            <person name="Borek D."/>
            <person name="Otwinowski Z."/>
            <person name="Grishin N.V."/>
        </authorList>
    </citation>
    <scope>NUCLEOTIDE SEQUENCE [LARGE SCALE GENOMIC DNA]</scope>
    <source>
        <strain evidence="3">CBS 109288 / IBT 7711</strain>
    </source>
</reference>
<evidence type="ECO:0000313" key="3">
    <source>
        <dbReference type="Proteomes" id="UP000028045"/>
    </source>
</evidence>
<dbReference type="Proteomes" id="UP000028045">
    <property type="component" value="Unassembled WGS sequence"/>
</dbReference>
<dbReference type="Gene3D" id="3.40.50.1820">
    <property type="entry name" value="alpha/beta hydrolase"/>
    <property type="match status" value="1"/>
</dbReference>
<evidence type="ECO:0000259" key="1">
    <source>
        <dbReference type="Pfam" id="PF00561"/>
    </source>
</evidence>
<name>A0A084B7I4_STACB</name>
<accession>A0A084B7I4</accession>
<dbReference type="SUPFAM" id="SSF53474">
    <property type="entry name" value="alpha/beta-Hydrolases"/>
    <property type="match status" value="1"/>
</dbReference>
<organism evidence="2 3">
    <name type="scientific">Stachybotrys chartarum (strain CBS 109288 / IBT 7711)</name>
    <name type="common">Toxic black mold</name>
    <name type="synonym">Stilbospora chartarum</name>
    <dbReference type="NCBI Taxonomy" id="1280523"/>
    <lineage>
        <taxon>Eukaryota</taxon>
        <taxon>Fungi</taxon>
        <taxon>Dikarya</taxon>
        <taxon>Ascomycota</taxon>
        <taxon>Pezizomycotina</taxon>
        <taxon>Sordariomycetes</taxon>
        <taxon>Hypocreomycetidae</taxon>
        <taxon>Hypocreales</taxon>
        <taxon>Stachybotryaceae</taxon>
        <taxon>Stachybotrys</taxon>
    </lineage>
</organism>
<gene>
    <name evidence="2" type="ORF">S7711_03679</name>
</gene>
<sequence length="193" mass="22156">MLRYLAKNELQPPYVLIAHSYGGTMGREFLQQRPDAVAGMILVETGQETALDPKVEEDQYRRQILGSKPLSVIRGNIMIEKTAQLNARLQACENETQRSELKKSPEYVLIQGSNKEDERLKKKQLALSRNSRYIHIPDCGHGVIRDRPDVVAAEVHWVMEEARNFAQVEEDSRDSLARYGLLHRIFAKFKPVR</sequence>
<dbReference type="EMBL" id="KL647833">
    <property type="protein sequence ID" value="KEY73513.1"/>
    <property type="molecule type" value="Genomic_DNA"/>
</dbReference>
<dbReference type="InterPro" id="IPR000073">
    <property type="entry name" value="AB_hydrolase_1"/>
</dbReference>
<evidence type="ECO:0000313" key="2">
    <source>
        <dbReference type="EMBL" id="KEY73513.1"/>
    </source>
</evidence>
<dbReference type="AlphaFoldDB" id="A0A084B7I4"/>
<protein>
    <recommendedName>
        <fullName evidence="1">AB hydrolase-1 domain-containing protein</fullName>
    </recommendedName>
</protein>
<keyword evidence="3" id="KW-1185">Reference proteome</keyword>
<feature type="domain" description="AB hydrolase-1" evidence="1">
    <location>
        <begin position="9"/>
        <end position="69"/>
    </location>
</feature>
<dbReference type="Pfam" id="PF00561">
    <property type="entry name" value="Abhydrolase_1"/>
    <property type="match status" value="1"/>
</dbReference>
<dbReference type="OrthoDB" id="294702at2759"/>
<proteinExistence type="predicted"/>